<organism evidence="2 3">
    <name type="scientific">Sunxiuqinia dokdonensis</name>
    <dbReference type="NCBI Taxonomy" id="1409788"/>
    <lineage>
        <taxon>Bacteria</taxon>
        <taxon>Pseudomonadati</taxon>
        <taxon>Bacteroidota</taxon>
        <taxon>Bacteroidia</taxon>
        <taxon>Marinilabiliales</taxon>
        <taxon>Prolixibacteraceae</taxon>
        <taxon>Sunxiuqinia</taxon>
    </lineage>
</organism>
<evidence type="ECO:0000313" key="3">
    <source>
        <dbReference type="Proteomes" id="UP000036958"/>
    </source>
</evidence>
<evidence type="ECO:0000313" key="2">
    <source>
        <dbReference type="EMBL" id="KOH45582.1"/>
    </source>
</evidence>
<reference evidence="3" key="1">
    <citation type="submission" date="2015-07" db="EMBL/GenBank/DDBJ databases">
        <title>Genome sequencing of Sunxiuqinia dokdonensis strain SK.</title>
        <authorList>
            <person name="Ahn S."/>
            <person name="Kim B.-C."/>
        </authorList>
    </citation>
    <scope>NUCLEOTIDE SEQUENCE [LARGE SCALE GENOMIC DNA]</scope>
    <source>
        <strain evidence="3">SK</strain>
    </source>
</reference>
<dbReference type="AlphaFoldDB" id="A0A0L8VBM6"/>
<comment type="caution">
    <text evidence="2">The sequence shown here is derived from an EMBL/GenBank/DDBJ whole genome shotgun (WGS) entry which is preliminary data.</text>
</comment>
<protein>
    <submittedName>
        <fullName evidence="2">Uncharacterized protein</fullName>
    </submittedName>
</protein>
<sequence length="61" mass="7234">MFSPKFLNEILKFVSWLVFMFVYCLLLLTNNLPKGCFDDVKKIKYFQFKQSKSTGTKSELK</sequence>
<keyword evidence="1" id="KW-0812">Transmembrane</keyword>
<keyword evidence="1" id="KW-0472">Membrane</keyword>
<keyword evidence="3" id="KW-1185">Reference proteome</keyword>
<dbReference type="EMBL" id="LGIA01000098">
    <property type="protein sequence ID" value="KOH45582.1"/>
    <property type="molecule type" value="Genomic_DNA"/>
</dbReference>
<gene>
    <name evidence="2" type="ORF">NC99_15970</name>
</gene>
<dbReference type="Proteomes" id="UP000036958">
    <property type="component" value="Unassembled WGS sequence"/>
</dbReference>
<keyword evidence="1" id="KW-1133">Transmembrane helix</keyword>
<feature type="transmembrane region" description="Helical" evidence="1">
    <location>
        <begin position="13"/>
        <end position="32"/>
    </location>
</feature>
<accession>A0A0L8VBM6</accession>
<evidence type="ECO:0000256" key="1">
    <source>
        <dbReference type="SAM" id="Phobius"/>
    </source>
</evidence>
<proteinExistence type="predicted"/>
<name>A0A0L8VBM6_9BACT</name>